<dbReference type="RefSeq" id="XP_056752185.1">
    <property type="nucleotide sequence ID" value="XM_056896400.1"/>
</dbReference>
<keyword evidence="2" id="KW-1185">Reference proteome</keyword>
<dbReference type="GeneID" id="81586642"/>
<reference evidence="1" key="1">
    <citation type="journal article" date="2023" name="IMA Fungus">
        <title>Comparative genomic study of the Penicillium genus elucidates a diverse pangenome and 15 lateral gene transfer events.</title>
        <authorList>
            <person name="Petersen C."/>
            <person name="Sorensen T."/>
            <person name="Nielsen M.R."/>
            <person name="Sondergaard T.E."/>
            <person name="Sorensen J.L."/>
            <person name="Fitzpatrick D.A."/>
            <person name="Frisvad J.C."/>
            <person name="Nielsen K.L."/>
        </authorList>
    </citation>
    <scope>NUCLEOTIDE SEQUENCE</scope>
    <source>
        <strain evidence="1">IBT 12815</strain>
    </source>
</reference>
<protein>
    <submittedName>
        <fullName evidence="1">Uncharacterized protein</fullName>
    </submittedName>
</protein>
<dbReference type="EMBL" id="JAQJAE010000003">
    <property type="protein sequence ID" value="KAJ5602387.1"/>
    <property type="molecule type" value="Genomic_DNA"/>
</dbReference>
<gene>
    <name evidence="1" type="ORF">N7537_005343</name>
</gene>
<proteinExistence type="predicted"/>
<accession>A0AAD6E5E7</accession>
<name>A0AAD6E5E7_9EURO</name>
<dbReference type="AlphaFoldDB" id="A0AAD6E5E7"/>
<organism evidence="1 2">
    <name type="scientific">Penicillium hordei</name>
    <dbReference type="NCBI Taxonomy" id="40994"/>
    <lineage>
        <taxon>Eukaryota</taxon>
        <taxon>Fungi</taxon>
        <taxon>Dikarya</taxon>
        <taxon>Ascomycota</taxon>
        <taxon>Pezizomycotina</taxon>
        <taxon>Eurotiomycetes</taxon>
        <taxon>Eurotiomycetidae</taxon>
        <taxon>Eurotiales</taxon>
        <taxon>Aspergillaceae</taxon>
        <taxon>Penicillium</taxon>
    </lineage>
</organism>
<sequence>MLLSTNRRCVELYDQAVPVSSTWDCGSMKSHYPRRLPSGVLGCMLRECTVPSSLGLRIDSGINAAHVSYMVVKANKIDFSGLQYGNFSAHLPDISQHSTTTNLSAPARAMGHISS</sequence>
<dbReference type="Proteomes" id="UP001213799">
    <property type="component" value="Unassembled WGS sequence"/>
</dbReference>
<reference evidence="1" key="2">
    <citation type="submission" date="2023-01" db="EMBL/GenBank/DDBJ databases">
        <authorList>
            <person name="Petersen C."/>
        </authorList>
    </citation>
    <scope>NUCLEOTIDE SEQUENCE</scope>
    <source>
        <strain evidence="1">IBT 12815</strain>
    </source>
</reference>
<comment type="caution">
    <text evidence="1">The sequence shown here is derived from an EMBL/GenBank/DDBJ whole genome shotgun (WGS) entry which is preliminary data.</text>
</comment>
<evidence type="ECO:0000313" key="2">
    <source>
        <dbReference type="Proteomes" id="UP001213799"/>
    </source>
</evidence>
<evidence type="ECO:0000313" key="1">
    <source>
        <dbReference type="EMBL" id="KAJ5602387.1"/>
    </source>
</evidence>